<feature type="transmembrane region" description="Helical" evidence="1">
    <location>
        <begin position="12"/>
        <end position="36"/>
    </location>
</feature>
<gene>
    <name evidence="2" type="ORF">BDY21DRAFT_338305</name>
</gene>
<accession>A0A6A6P624</accession>
<dbReference type="AlphaFoldDB" id="A0A6A6P624"/>
<dbReference type="Proteomes" id="UP000799766">
    <property type="component" value="Unassembled WGS sequence"/>
</dbReference>
<keyword evidence="1" id="KW-1133">Transmembrane helix</keyword>
<evidence type="ECO:0000313" key="2">
    <source>
        <dbReference type="EMBL" id="KAF2459456.1"/>
    </source>
</evidence>
<sequence>MAQWLWMGGATMVRYSLIGRFSSAGRFWSFGFVLAVATHDDMSLVIAFLATIRVCLVNGLWCQIHY</sequence>
<keyword evidence="1" id="KW-0812">Transmembrane</keyword>
<organism evidence="2 3">
    <name type="scientific">Lineolata rhizophorae</name>
    <dbReference type="NCBI Taxonomy" id="578093"/>
    <lineage>
        <taxon>Eukaryota</taxon>
        <taxon>Fungi</taxon>
        <taxon>Dikarya</taxon>
        <taxon>Ascomycota</taxon>
        <taxon>Pezizomycotina</taxon>
        <taxon>Dothideomycetes</taxon>
        <taxon>Dothideomycetes incertae sedis</taxon>
        <taxon>Lineolatales</taxon>
        <taxon>Lineolataceae</taxon>
        <taxon>Lineolata</taxon>
    </lineage>
</organism>
<proteinExistence type="predicted"/>
<protein>
    <submittedName>
        <fullName evidence="2">Uncharacterized protein</fullName>
    </submittedName>
</protein>
<evidence type="ECO:0000256" key="1">
    <source>
        <dbReference type="SAM" id="Phobius"/>
    </source>
</evidence>
<reference evidence="2" key="1">
    <citation type="journal article" date="2020" name="Stud. Mycol.">
        <title>101 Dothideomycetes genomes: a test case for predicting lifestyles and emergence of pathogens.</title>
        <authorList>
            <person name="Haridas S."/>
            <person name="Albert R."/>
            <person name="Binder M."/>
            <person name="Bloem J."/>
            <person name="Labutti K."/>
            <person name="Salamov A."/>
            <person name="Andreopoulos B."/>
            <person name="Baker S."/>
            <person name="Barry K."/>
            <person name="Bills G."/>
            <person name="Bluhm B."/>
            <person name="Cannon C."/>
            <person name="Castanera R."/>
            <person name="Culley D."/>
            <person name="Daum C."/>
            <person name="Ezra D."/>
            <person name="Gonzalez J."/>
            <person name="Henrissat B."/>
            <person name="Kuo A."/>
            <person name="Liang C."/>
            <person name="Lipzen A."/>
            <person name="Lutzoni F."/>
            <person name="Magnuson J."/>
            <person name="Mondo S."/>
            <person name="Nolan M."/>
            <person name="Ohm R."/>
            <person name="Pangilinan J."/>
            <person name="Park H.-J."/>
            <person name="Ramirez L."/>
            <person name="Alfaro M."/>
            <person name="Sun H."/>
            <person name="Tritt A."/>
            <person name="Yoshinaga Y."/>
            <person name="Zwiers L.-H."/>
            <person name="Turgeon B."/>
            <person name="Goodwin S."/>
            <person name="Spatafora J."/>
            <person name="Crous P."/>
            <person name="Grigoriev I."/>
        </authorList>
    </citation>
    <scope>NUCLEOTIDE SEQUENCE</scope>
    <source>
        <strain evidence="2">ATCC 16933</strain>
    </source>
</reference>
<name>A0A6A6P624_9PEZI</name>
<dbReference type="EMBL" id="MU001675">
    <property type="protein sequence ID" value="KAF2459456.1"/>
    <property type="molecule type" value="Genomic_DNA"/>
</dbReference>
<evidence type="ECO:0000313" key="3">
    <source>
        <dbReference type="Proteomes" id="UP000799766"/>
    </source>
</evidence>
<keyword evidence="1" id="KW-0472">Membrane</keyword>
<keyword evidence="3" id="KW-1185">Reference proteome</keyword>
<feature type="transmembrane region" description="Helical" evidence="1">
    <location>
        <begin position="42"/>
        <end position="61"/>
    </location>
</feature>